<dbReference type="PANTHER" id="PTHR46078">
    <property type="entry name" value="FORKHEAD BOX PROTEIN J2 FAMILY MEMBER"/>
    <property type="match status" value="1"/>
</dbReference>
<feature type="compositionally biased region" description="Polar residues" evidence="6">
    <location>
        <begin position="308"/>
        <end position="327"/>
    </location>
</feature>
<evidence type="ECO:0000259" key="7">
    <source>
        <dbReference type="PROSITE" id="PS50039"/>
    </source>
</evidence>
<dbReference type="AlphaFoldDB" id="A0AAD5RRY9"/>
<dbReference type="PROSITE" id="PS00658">
    <property type="entry name" value="FORK_HEAD_2"/>
    <property type="match status" value="1"/>
</dbReference>
<dbReference type="CDD" id="cd00059">
    <property type="entry name" value="FH_FOX"/>
    <property type="match status" value="1"/>
</dbReference>
<dbReference type="InterPro" id="IPR030456">
    <property type="entry name" value="TF_fork_head_CS_2"/>
</dbReference>
<dbReference type="Pfam" id="PF00250">
    <property type="entry name" value="Forkhead"/>
    <property type="match status" value="1"/>
</dbReference>
<feature type="region of interest" description="Disordered" evidence="6">
    <location>
        <begin position="267"/>
        <end position="288"/>
    </location>
</feature>
<keyword evidence="3" id="KW-0804">Transcription</keyword>
<dbReference type="GO" id="GO:0005634">
    <property type="term" value="C:nucleus"/>
    <property type="evidence" value="ECO:0007669"/>
    <property type="project" value="UniProtKB-SubCell"/>
</dbReference>
<evidence type="ECO:0000256" key="6">
    <source>
        <dbReference type="SAM" id="MobiDB-lite"/>
    </source>
</evidence>
<sequence>MSGPNGSSNGYDAGGLSQPHMPHHMASMDSVSTHEQQSPTYGQSCAWGQSPVDSDFGNYSYQHGQGQQAVAGNLSSPRTVWQAAAQGQITPSYATSPSLTSASFDPYPSDSTIVAPNSTIIPPEYTNSPCENPSSCDIDMPAMEVSHYSSPAHNGLDQMDGISCMDRQTSPAYTDDGLMGALSEMEPSVSPSAQGGGAPMQRQGPKPGKSYAQLLYDCFMSHSDHSMTLQEIYKWFRDNTDKAKDDSGKGWQNSVRHNLSMNKAFVKKERHPDGSESTSPGSLSMAADNKKPSNVWVLTEWAAREGVQSTTRYRNQKHTSGNKTLSSRGGGPLRNHGKRAVRDLAAYGTRRISRCANYPQVYATGPDNHMGYYHPQYQQYPVPRQPGLQVMYRTSPNMGGYHIDQSGHGNGPMQQLADVALMAQGNHGLPQQHQQHQHTPAHQQQAVGPTSNPMAQPPTPTRSDDEPRTPNSLPDGLPLPEAMGGQVCNYPDPVVEAYSNISVVSGVSEKDDRLWLDPMDYASAANNTPQVGRPWQMS</sequence>
<dbReference type="SUPFAM" id="SSF46785">
    <property type="entry name" value="Winged helix' DNA-binding domain"/>
    <property type="match status" value="1"/>
</dbReference>
<evidence type="ECO:0000256" key="4">
    <source>
        <dbReference type="ARBA" id="ARBA00023242"/>
    </source>
</evidence>
<feature type="DNA-binding region" description="Fork-head" evidence="5">
    <location>
        <begin position="206"/>
        <end position="317"/>
    </location>
</feature>
<evidence type="ECO:0000256" key="1">
    <source>
        <dbReference type="ARBA" id="ARBA00023015"/>
    </source>
</evidence>
<evidence type="ECO:0000313" key="9">
    <source>
        <dbReference type="Proteomes" id="UP001201980"/>
    </source>
</evidence>
<evidence type="ECO:0000256" key="2">
    <source>
        <dbReference type="ARBA" id="ARBA00023125"/>
    </source>
</evidence>
<dbReference type="InterPro" id="IPR036388">
    <property type="entry name" value="WH-like_DNA-bd_sf"/>
</dbReference>
<organism evidence="8 9">
    <name type="scientific">Zalerion maritima</name>
    <dbReference type="NCBI Taxonomy" id="339359"/>
    <lineage>
        <taxon>Eukaryota</taxon>
        <taxon>Fungi</taxon>
        <taxon>Dikarya</taxon>
        <taxon>Ascomycota</taxon>
        <taxon>Pezizomycotina</taxon>
        <taxon>Sordariomycetes</taxon>
        <taxon>Lulworthiomycetidae</taxon>
        <taxon>Lulworthiales</taxon>
        <taxon>Lulworthiaceae</taxon>
        <taxon>Zalerion</taxon>
    </lineage>
</organism>
<dbReference type="PANTHER" id="PTHR46078:SF2">
    <property type="entry name" value="FORK-HEAD DOMAIN-CONTAINING PROTEIN"/>
    <property type="match status" value="1"/>
</dbReference>
<dbReference type="InterPro" id="IPR036390">
    <property type="entry name" value="WH_DNA-bd_sf"/>
</dbReference>
<dbReference type="InterPro" id="IPR001766">
    <property type="entry name" value="Fork_head_dom"/>
</dbReference>
<keyword evidence="2 5" id="KW-0238">DNA-binding</keyword>
<evidence type="ECO:0000256" key="3">
    <source>
        <dbReference type="ARBA" id="ARBA00023163"/>
    </source>
</evidence>
<dbReference type="GO" id="GO:0000978">
    <property type="term" value="F:RNA polymerase II cis-regulatory region sequence-specific DNA binding"/>
    <property type="evidence" value="ECO:0007669"/>
    <property type="project" value="TreeGrafter"/>
</dbReference>
<keyword evidence="4 5" id="KW-0539">Nucleus</keyword>
<name>A0AAD5RRY9_9PEZI</name>
<dbReference type="Gene3D" id="1.10.10.10">
    <property type="entry name" value="Winged helix-like DNA-binding domain superfamily/Winged helix DNA-binding domain"/>
    <property type="match status" value="1"/>
</dbReference>
<keyword evidence="9" id="KW-1185">Reference proteome</keyword>
<dbReference type="InterPro" id="IPR045912">
    <property type="entry name" value="FOXJ2/3-like"/>
</dbReference>
<evidence type="ECO:0000256" key="5">
    <source>
        <dbReference type="PROSITE-ProRule" id="PRU00089"/>
    </source>
</evidence>
<feature type="region of interest" description="Disordered" evidence="6">
    <location>
        <begin position="1"/>
        <end position="47"/>
    </location>
</feature>
<proteinExistence type="predicted"/>
<dbReference type="PROSITE" id="PS50039">
    <property type="entry name" value="FORK_HEAD_3"/>
    <property type="match status" value="1"/>
</dbReference>
<feature type="compositionally biased region" description="Polar residues" evidence="6">
    <location>
        <begin position="29"/>
        <end position="47"/>
    </location>
</feature>
<keyword evidence="1" id="KW-0805">Transcription regulation</keyword>
<evidence type="ECO:0000313" key="8">
    <source>
        <dbReference type="EMBL" id="KAJ2902806.1"/>
    </source>
</evidence>
<feature type="compositionally biased region" description="Polar residues" evidence="6">
    <location>
        <begin position="1"/>
        <end position="10"/>
    </location>
</feature>
<feature type="domain" description="Fork-head" evidence="7">
    <location>
        <begin position="206"/>
        <end position="317"/>
    </location>
</feature>
<dbReference type="GO" id="GO:0000981">
    <property type="term" value="F:DNA-binding transcription factor activity, RNA polymerase II-specific"/>
    <property type="evidence" value="ECO:0007669"/>
    <property type="project" value="TreeGrafter"/>
</dbReference>
<dbReference type="EMBL" id="JAKWBI020000101">
    <property type="protein sequence ID" value="KAJ2902806.1"/>
    <property type="molecule type" value="Genomic_DNA"/>
</dbReference>
<feature type="region of interest" description="Disordered" evidence="6">
    <location>
        <begin position="428"/>
        <end position="477"/>
    </location>
</feature>
<feature type="region of interest" description="Disordered" evidence="6">
    <location>
        <begin position="308"/>
        <end position="338"/>
    </location>
</feature>
<dbReference type="SMART" id="SM00339">
    <property type="entry name" value="FH"/>
    <property type="match status" value="1"/>
</dbReference>
<dbReference type="PRINTS" id="PR00053">
    <property type="entry name" value="FORKHEAD"/>
</dbReference>
<feature type="region of interest" description="Disordered" evidence="6">
    <location>
        <begin position="186"/>
        <end position="207"/>
    </location>
</feature>
<reference evidence="8" key="1">
    <citation type="submission" date="2022-07" db="EMBL/GenBank/DDBJ databases">
        <title>Draft genome sequence of Zalerion maritima ATCC 34329, a (micro)plastics degrading marine fungus.</title>
        <authorList>
            <person name="Paco A."/>
            <person name="Goncalves M.F.M."/>
            <person name="Rocha-Santos T.A.P."/>
            <person name="Alves A."/>
        </authorList>
    </citation>
    <scope>NUCLEOTIDE SEQUENCE</scope>
    <source>
        <strain evidence="8">ATCC 34329</strain>
    </source>
</reference>
<dbReference type="Proteomes" id="UP001201980">
    <property type="component" value="Unassembled WGS sequence"/>
</dbReference>
<gene>
    <name evidence="8" type="ORF">MKZ38_000087</name>
</gene>
<comment type="caution">
    <text evidence="8">The sequence shown here is derived from an EMBL/GenBank/DDBJ whole genome shotgun (WGS) entry which is preliminary data.</text>
</comment>
<protein>
    <submittedName>
        <fullName evidence="8">Forkhead box protein K2</fullName>
    </submittedName>
</protein>
<feature type="compositionally biased region" description="Low complexity" evidence="6">
    <location>
        <begin position="430"/>
        <end position="446"/>
    </location>
</feature>
<comment type="subcellular location">
    <subcellularLocation>
        <location evidence="5">Nucleus</location>
    </subcellularLocation>
</comment>
<accession>A0AAD5RRY9</accession>